<dbReference type="EMBL" id="KN847139">
    <property type="protein sequence ID" value="KIW21843.1"/>
    <property type="molecule type" value="Genomic_DNA"/>
</dbReference>
<dbReference type="VEuPathDB" id="FungiDB:PV07_12733"/>
<dbReference type="Proteomes" id="UP000054466">
    <property type="component" value="Unassembled WGS sequence"/>
</dbReference>
<keyword evidence="4" id="KW-1185">Reference proteome</keyword>
<dbReference type="Gene3D" id="2.30.30.490">
    <property type="match status" value="1"/>
</dbReference>
<accession>A0A0D2BS05</accession>
<evidence type="ECO:0000259" key="2">
    <source>
        <dbReference type="PROSITE" id="PS51038"/>
    </source>
</evidence>
<evidence type="ECO:0000313" key="4">
    <source>
        <dbReference type="Proteomes" id="UP000054466"/>
    </source>
</evidence>
<dbReference type="STRING" id="569365.A0A0D2BS05"/>
<dbReference type="Gene3D" id="3.30.40.10">
    <property type="entry name" value="Zinc/RING finger domain, C3HC4 (zinc finger)"/>
    <property type="match status" value="1"/>
</dbReference>
<dbReference type="InterPro" id="IPR011011">
    <property type="entry name" value="Znf_FYVE_PHD"/>
</dbReference>
<sequence length="389" mass="44291">MLGQMIGRKRTASEMEDDAFEKQGTRQGSEGGYTNEPDPSLYTVIFPLTPRRKRILEEKEKDAKILRVYPEKLSYLAIDFAVIPGSRWDSLQRYKNVMVGAHNGTEIAIGSFAYVNRHLSPPPAPSEDASEEEKLEHDKANYYVALLSEIRASGPSMVSLRVFWLYWPEELPMGRQPYHGKRELVLSNHVDIIDAETLAAIAEISRWDENDDSHETRLGEGYWRQTYDVSKAAHDPRALSKLQKHCICRGYENPDLEMYKCPGCQTWNHEACLITAMEQRAWERFETGTLTNELGEGAENGTSSRKPSKMTQRALRLILKGEKPWAGKLEGKISRGDEIGVDEDIHVATIRQLVPQGKDGPVVWRMEMNCLQCNQPLNRTLVRKWPGMS</sequence>
<dbReference type="OrthoDB" id="10259622at2759"/>
<gene>
    <name evidence="3" type="ORF">PV07_12733</name>
</gene>
<feature type="region of interest" description="Disordered" evidence="1">
    <location>
        <begin position="291"/>
        <end position="310"/>
    </location>
</feature>
<evidence type="ECO:0000256" key="1">
    <source>
        <dbReference type="SAM" id="MobiDB-lite"/>
    </source>
</evidence>
<name>A0A0D2BS05_9EURO</name>
<dbReference type="CDD" id="cd04370">
    <property type="entry name" value="BAH"/>
    <property type="match status" value="1"/>
</dbReference>
<proteinExistence type="predicted"/>
<dbReference type="PROSITE" id="PS51038">
    <property type="entry name" value="BAH"/>
    <property type="match status" value="1"/>
</dbReference>
<dbReference type="AlphaFoldDB" id="A0A0D2BS05"/>
<dbReference type="GO" id="GO:0003682">
    <property type="term" value="F:chromatin binding"/>
    <property type="evidence" value="ECO:0007669"/>
    <property type="project" value="InterPro"/>
</dbReference>
<dbReference type="GeneID" id="27351927"/>
<dbReference type="InterPro" id="IPR043151">
    <property type="entry name" value="BAH_sf"/>
</dbReference>
<dbReference type="InterPro" id="IPR001025">
    <property type="entry name" value="BAH_dom"/>
</dbReference>
<organism evidence="3 4">
    <name type="scientific">Cladophialophora immunda</name>
    <dbReference type="NCBI Taxonomy" id="569365"/>
    <lineage>
        <taxon>Eukaryota</taxon>
        <taxon>Fungi</taxon>
        <taxon>Dikarya</taxon>
        <taxon>Ascomycota</taxon>
        <taxon>Pezizomycotina</taxon>
        <taxon>Eurotiomycetes</taxon>
        <taxon>Chaetothyriomycetidae</taxon>
        <taxon>Chaetothyriales</taxon>
        <taxon>Herpotrichiellaceae</taxon>
        <taxon>Cladophialophora</taxon>
    </lineage>
</organism>
<dbReference type="SUPFAM" id="SSF57903">
    <property type="entry name" value="FYVE/PHD zinc finger"/>
    <property type="match status" value="1"/>
</dbReference>
<protein>
    <recommendedName>
        <fullName evidence="2">BAH domain-containing protein</fullName>
    </recommendedName>
</protein>
<dbReference type="PANTHER" id="PTHR46364">
    <property type="entry name" value="OS08G0421900 PROTEIN"/>
    <property type="match status" value="1"/>
</dbReference>
<feature type="compositionally biased region" description="Polar residues" evidence="1">
    <location>
        <begin position="300"/>
        <end position="310"/>
    </location>
</feature>
<reference evidence="3 4" key="1">
    <citation type="submission" date="2015-01" db="EMBL/GenBank/DDBJ databases">
        <title>The Genome Sequence of Cladophialophora immunda CBS83496.</title>
        <authorList>
            <consortium name="The Broad Institute Genomics Platform"/>
            <person name="Cuomo C."/>
            <person name="de Hoog S."/>
            <person name="Gorbushina A."/>
            <person name="Stielow B."/>
            <person name="Teixiera M."/>
            <person name="Abouelleil A."/>
            <person name="Chapman S.B."/>
            <person name="Priest M."/>
            <person name="Young S.K."/>
            <person name="Wortman J."/>
            <person name="Nusbaum C."/>
            <person name="Birren B."/>
        </authorList>
    </citation>
    <scope>NUCLEOTIDE SEQUENCE [LARGE SCALE GENOMIC DNA]</scope>
    <source>
        <strain evidence="3 4">CBS 83496</strain>
    </source>
</reference>
<dbReference type="RefSeq" id="XP_016242059.1">
    <property type="nucleotide sequence ID" value="XM_016400295.1"/>
</dbReference>
<dbReference type="InterPro" id="IPR013083">
    <property type="entry name" value="Znf_RING/FYVE/PHD"/>
</dbReference>
<feature type="region of interest" description="Disordered" evidence="1">
    <location>
        <begin position="1"/>
        <end position="38"/>
    </location>
</feature>
<feature type="domain" description="BAH" evidence="2">
    <location>
        <begin position="105"/>
        <end position="238"/>
    </location>
</feature>
<evidence type="ECO:0000313" key="3">
    <source>
        <dbReference type="EMBL" id="KIW21843.1"/>
    </source>
</evidence>
<dbReference type="HOGENOM" id="CLU_050231_0_0_1"/>